<comment type="caution">
    <text evidence="2">The sequence shown here is derived from an EMBL/GenBank/DDBJ whole genome shotgun (WGS) entry which is preliminary data.</text>
</comment>
<organism evidence="2 3">
    <name type="scientific">Cystobacter ferrugineus</name>
    <dbReference type="NCBI Taxonomy" id="83449"/>
    <lineage>
        <taxon>Bacteria</taxon>
        <taxon>Pseudomonadati</taxon>
        <taxon>Myxococcota</taxon>
        <taxon>Myxococcia</taxon>
        <taxon>Myxococcales</taxon>
        <taxon>Cystobacterineae</taxon>
        <taxon>Archangiaceae</taxon>
        <taxon>Cystobacter</taxon>
    </lineage>
</organism>
<evidence type="ECO:0008006" key="4">
    <source>
        <dbReference type="Google" id="ProtNLM"/>
    </source>
</evidence>
<sequence>MLVLLSTVSSGVAFSDATIILNENQILYLFSTSGQVIAAIYGLTLTGFIFFRNELSREEIEDETLVEAVESLKSRYFVLLAFITVLVILTILSSNLAIAYEGSGKAASKTLLLNVAQSTFVTSLMAVSYFIFDVIHPKRIELASKGLQAKVDPSRTAQAKGSLEDFLRNYNQIETLLEHVGKPFQETTSSAYATKYPRRLSNARLTDFLLRNGKVDKDLYQRLRELITLRNSIIHGADPVVSQDIVEASAKVLEELRTTLTEHENDEP</sequence>
<keyword evidence="1" id="KW-1133">Transmembrane helix</keyword>
<evidence type="ECO:0000313" key="2">
    <source>
        <dbReference type="EMBL" id="OJH42183.1"/>
    </source>
</evidence>
<reference evidence="2 3" key="2">
    <citation type="submission" date="2016-12" db="EMBL/GenBank/DDBJ databases">
        <title>Draft Genome Sequence of Cystobacter ferrugineus Strain Cbfe23.</title>
        <authorList>
            <person name="Akbar S."/>
            <person name="Dowd S.E."/>
            <person name="Stevens D.C."/>
        </authorList>
    </citation>
    <scope>NUCLEOTIDE SEQUENCE [LARGE SCALE GENOMIC DNA]</scope>
    <source>
        <strain evidence="2 3">Cbfe23</strain>
    </source>
</reference>
<dbReference type="Proteomes" id="UP000182229">
    <property type="component" value="Unassembled WGS sequence"/>
</dbReference>
<feature type="transmembrane region" description="Helical" evidence="1">
    <location>
        <begin position="25"/>
        <end position="51"/>
    </location>
</feature>
<keyword evidence="1" id="KW-0812">Transmembrane</keyword>
<dbReference type="AlphaFoldDB" id="A0A1L9BIV9"/>
<keyword evidence="3" id="KW-1185">Reference proteome</keyword>
<accession>A0A1L9BIV9</accession>
<feature type="transmembrane region" description="Helical" evidence="1">
    <location>
        <begin position="76"/>
        <end position="99"/>
    </location>
</feature>
<name>A0A1L9BIV9_9BACT</name>
<reference evidence="3" key="1">
    <citation type="submission" date="2016-11" db="EMBL/GenBank/DDBJ databases">
        <authorList>
            <person name="Shukria A."/>
            <person name="Stevens D.C."/>
        </authorList>
    </citation>
    <scope>NUCLEOTIDE SEQUENCE [LARGE SCALE GENOMIC DNA]</scope>
    <source>
        <strain evidence="3">Cbfe23</strain>
    </source>
</reference>
<evidence type="ECO:0000313" key="3">
    <source>
        <dbReference type="Proteomes" id="UP000182229"/>
    </source>
</evidence>
<keyword evidence="1" id="KW-0472">Membrane</keyword>
<dbReference type="EMBL" id="MPIN01000001">
    <property type="protein sequence ID" value="OJH42183.1"/>
    <property type="molecule type" value="Genomic_DNA"/>
</dbReference>
<proteinExistence type="predicted"/>
<feature type="transmembrane region" description="Helical" evidence="1">
    <location>
        <begin position="111"/>
        <end position="132"/>
    </location>
</feature>
<gene>
    <name evidence="2" type="ORF">BON30_02920</name>
</gene>
<evidence type="ECO:0000256" key="1">
    <source>
        <dbReference type="SAM" id="Phobius"/>
    </source>
</evidence>
<protein>
    <recommendedName>
        <fullName evidence="4">RiboL-PSP-HEPN domain-containing protein</fullName>
    </recommendedName>
</protein>